<dbReference type="EC" id="2.7.7.13" evidence="3"/>
<gene>
    <name evidence="3" type="ORF">J2S70_000378</name>
</gene>
<dbReference type="RefSeq" id="WP_307682058.1">
    <property type="nucleotide sequence ID" value="NZ_JAUSQX010000001.1"/>
</dbReference>
<feature type="domain" description="Nucleotidyl transferase" evidence="1">
    <location>
        <begin position="5"/>
        <end position="280"/>
    </location>
</feature>
<reference evidence="3 4" key="1">
    <citation type="submission" date="2023-07" db="EMBL/GenBank/DDBJ databases">
        <title>Sequencing the genomes of 1000 actinobacteria strains.</title>
        <authorList>
            <person name="Klenk H.-P."/>
        </authorList>
    </citation>
    <scope>NUCLEOTIDE SEQUENCE [LARGE SCALE GENOMIC DNA]</scope>
    <source>
        <strain evidence="3 4">DSM 17163</strain>
    </source>
</reference>
<evidence type="ECO:0000259" key="2">
    <source>
        <dbReference type="Pfam" id="PF22640"/>
    </source>
</evidence>
<evidence type="ECO:0000313" key="4">
    <source>
        <dbReference type="Proteomes" id="UP001243212"/>
    </source>
</evidence>
<keyword evidence="3" id="KW-0808">Transferase</keyword>
<organism evidence="3 4">
    <name type="scientific">Trueperella bonasi</name>
    <dbReference type="NCBI Taxonomy" id="312286"/>
    <lineage>
        <taxon>Bacteria</taxon>
        <taxon>Bacillati</taxon>
        <taxon>Actinomycetota</taxon>
        <taxon>Actinomycetes</taxon>
        <taxon>Actinomycetales</taxon>
        <taxon>Actinomycetaceae</taxon>
        <taxon>Trueperella</taxon>
    </lineage>
</organism>
<dbReference type="PANTHER" id="PTHR46390">
    <property type="entry name" value="MANNOSE-1-PHOSPHATE GUANYLYLTRANSFERASE"/>
    <property type="match status" value="1"/>
</dbReference>
<dbReference type="Pfam" id="PF22640">
    <property type="entry name" value="ManC_GMP_beta-helix"/>
    <property type="match status" value="1"/>
</dbReference>
<dbReference type="EMBL" id="JAUSQX010000001">
    <property type="protein sequence ID" value="MDP9805796.1"/>
    <property type="molecule type" value="Genomic_DNA"/>
</dbReference>
<evidence type="ECO:0000313" key="3">
    <source>
        <dbReference type="EMBL" id="MDP9805796.1"/>
    </source>
</evidence>
<dbReference type="SUPFAM" id="SSF159283">
    <property type="entry name" value="Guanosine diphospho-D-mannose pyrophosphorylase/mannose-6-phosphate isomerase linker domain"/>
    <property type="match status" value="1"/>
</dbReference>
<keyword evidence="3" id="KW-0548">Nucleotidyltransferase</keyword>
<dbReference type="InterPro" id="IPR005835">
    <property type="entry name" value="NTP_transferase_dom"/>
</dbReference>
<dbReference type="Proteomes" id="UP001243212">
    <property type="component" value="Unassembled WGS sequence"/>
</dbReference>
<dbReference type="Pfam" id="PF00483">
    <property type="entry name" value="NTP_transferase"/>
    <property type="match status" value="1"/>
</dbReference>
<dbReference type="PANTHER" id="PTHR46390:SF1">
    <property type="entry name" value="MANNOSE-1-PHOSPHATE GUANYLYLTRANSFERASE"/>
    <property type="match status" value="1"/>
</dbReference>
<comment type="caution">
    <text evidence="3">The sequence shown here is derived from an EMBL/GenBank/DDBJ whole genome shotgun (WGS) entry which is preliminary data.</text>
</comment>
<dbReference type="InterPro" id="IPR054566">
    <property type="entry name" value="ManC/GMP-like_b-helix"/>
</dbReference>
<name>A0ABT9NEI0_9ACTO</name>
<proteinExistence type="predicted"/>
<dbReference type="InterPro" id="IPR029044">
    <property type="entry name" value="Nucleotide-diphossugar_trans"/>
</dbReference>
<dbReference type="InterPro" id="IPR049577">
    <property type="entry name" value="GMPP_N"/>
</dbReference>
<protein>
    <submittedName>
        <fullName evidence="3">Mannose-1-phosphate guanylyltransferase</fullName>
        <ecNumber evidence="3">2.7.7.13</ecNumber>
    </submittedName>
</protein>
<dbReference type="GO" id="GO:0004475">
    <property type="term" value="F:mannose-1-phosphate guanylyltransferase (GTP) activity"/>
    <property type="evidence" value="ECO:0007669"/>
    <property type="project" value="UniProtKB-EC"/>
</dbReference>
<feature type="domain" description="MannoseP isomerase/GMP-like beta-helix" evidence="2">
    <location>
        <begin position="296"/>
        <end position="348"/>
    </location>
</feature>
<accession>A0ABT9NEI0</accession>
<sequence length="357" mass="38367">MIYSIVPAGGAGTRLWPLSRKNHPKFLTDLTGAGRTLIQKTVDRLSQVSRDTVIVTGMAHSEAVKEQLKQIPAENVIAEPSPRDSMAAIALATAVVQERHGDVVVGSFAADHLIQNEPAFHNAVREAERAAERDYLVTIGIAPDHPATGFGYIRGGEKLEGMESARAVVEFVEKPDIETARRYVEGHYLWNAGMFVAKTSVLLGALEKFEPELYRGIIEIARAYDTEAREETLAQVWPGLKKIAIDHAIAEPLAEEGGVAVVPADMGWSDVGDFASLRDVLDVGAKVSPGGSQQPVVTVDAPGALVYTHSKPIAIVGIEDAVVVETDDAILLTTRPQAQAVKDVVARLADQGRDDLC</sequence>
<dbReference type="SUPFAM" id="SSF53448">
    <property type="entry name" value="Nucleotide-diphospho-sugar transferases"/>
    <property type="match status" value="1"/>
</dbReference>
<dbReference type="InterPro" id="IPR051161">
    <property type="entry name" value="Mannose-6P_isomerase_type2"/>
</dbReference>
<dbReference type="CDD" id="cd02509">
    <property type="entry name" value="GDP-M1P_Guanylyltransferase"/>
    <property type="match status" value="1"/>
</dbReference>
<keyword evidence="4" id="KW-1185">Reference proteome</keyword>
<dbReference type="Gene3D" id="3.90.550.10">
    <property type="entry name" value="Spore Coat Polysaccharide Biosynthesis Protein SpsA, Chain A"/>
    <property type="match status" value="1"/>
</dbReference>
<evidence type="ECO:0000259" key="1">
    <source>
        <dbReference type="Pfam" id="PF00483"/>
    </source>
</evidence>